<evidence type="ECO:0000256" key="4">
    <source>
        <dbReference type="ARBA" id="ARBA00022692"/>
    </source>
</evidence>
<evidence type="ECO:0000256" key="7">
    <source>
        <dbReference type="ARBA" id="ARBA00023169"/>
    </source>
</evidence>
<feature type="transmembrane region" description="Helical" evidence="8">
    <location>
        <begin position="38"/>
        <end position="58"/>
    </location>
</feature>
<evidence type="ECO:0000256" key="5">
    <source>
        <dbReference type="ARBA" id="ARBA00022989"/>
    </source>
</evidence>
<evidence type="ECO:0000256" key="6">
    <source>
        <dbReference type="ARBA" id="ARBA00023136"/>
    </source>
</evidence>
<comment type="similarity">
    <text evidence="2">Belongs to the bacterial sugar transferase family.</text>
</comment>
<evidence type="ECO:0000256" key="8">
    <source>
        <dbReference type="SAM" id="Phobius"/>
    </source>
</evidence>
<dbReference type="InterPro" id="IPR003362">
    <property type="entry name" value="Bact_transf"/>
</dbReference>
<dbReference type="Pfam" id="PF02397">
    <property type="entry name" value="Bac_transf"/>
    <property type="match status" value="1"/>
</dbReference>
<feature type="transmembrane region" description="Helical" evidence="8">
    <location>
        <begin position="102"/>
        <end position="124"/>
    </location>
</feature>
<dbReference type="PANTHER" id="PTHR30576:SF21">
    <property type="entry name" value="UDP-GLUCOSE:UNDECAPRENYL-PHOSPHATE GLUCOSE-1-PHOSPHATE TRANSFERASE"/>
    <property type="match status" value="1"/>
</dbReference>
<comment type="subcellular location">
    <subcellularLocation>
        <location evidence="1">Membrane</location>
        <topology evidence="1">Multi-pass membrane protein</topology>
    </subcellularLocation>
</comment>
<accession>A0ABN5WNZ5</accession>
<keyword evidence="3" id="KW-0808">Transferase</keyword>
<dbReference type="Gene3D" id="3.40.50.720">
    <property type="entry name" value="NAD(P)-binding Rossmann-like Domain"/>
    <property type="match status" value="1"/>
</dbReference>
<evidence type="ECO:0000256" key="1">
    <source>
        <dbReference type="ARBA" id="ARBA00004141"/>
    </source>
</evidence>
<evidence type="ECO:0000259" key="9">
    <source>
        <dbReference type="Pfam" id="PF02397"/>
    </source>
</evidence>
<dbReference type="EMBL" id="AP018818">
    <property type="protein sequence ID" value="BBF71758.1"/>
    <property type="molecule type" value="Genomic_DNA"/>
</dbReference>
<dbReference type="Proteomes" id="UP001059971">
    <property type="component" value="Chromosome 2"/>
</dbReference>
<keyword evidence="7" id="KW-0270">Exopolysaccharide synthesis</keyword>
<dbReference type="Pfam" id="PF13727">
    <property type="entry name" value="CoA_binding_3"/>
    <property type="match status" value="1"/>
</dbReference>
<keyword evidence="6 8" id="KW-0472">Membrane</keyword>
<keyword evidence="5 8" id="KW-1133">Transmembrane helix</keyword>
<sequence>MFQQFGALFVRLCRLVDTALILLCMALTAATLSPRSATVDALLCVAVLELVASFFHLSRSWRIVRLRHELADLTTHWTISFTGVMTLFWLLGDLPLARAALWAPAAALWYGTSLGAIILFRIAVRLALRFWRSFGHDHRSAAFIGATETAQRLGDVFARQRWMGIRSLGVFDDRRPLDDRTVALPDQAFGGPVDRLYDLARSGTVSRIYVTLPMAAEQRIKAILDRFGDTTASLYYCPPLFRLDLVGARWDDVYGQPVVSIVESPFEGYSRLVKRAEDVALTLIALPLILPIALLTAIAIKIDTRGPVLFCQTRYGLDGRPFRIWKFRSMRVTDDDGFVQARRGDSRVTRVGAFLRRTSVDELPQFINVALGSMSVVGPRPHPVALDDNFRPLIHRYAVRHKIKPGITGLAQVSGWRGETDTHDKMAQRVVHDIDYLRRWSIWLDLQILARTLLVPFVQRNAF</sequence>
<evidence type="ECO:0000256" key="3">
    <source>
        <dbReference type="ARBA" id="ARBA00022679"/>
    </source>
</evidence>
<name>A0ABN5WNZ5_9SPHN</name>
<feature type="transmembrane region" description="Helical" evidence="8">
    <location>
        <begin position="279"/>
        <end position="300"/>
    </location>
</feature>
<proteinExistence type="inferred from homology"/>
<feature type="domain" description="Bacterial sugar transferase" evidence="9">
    <location>
        <begin position="274"/>
        <end position="455"/>
    </location>
</feature>
<reference evidence="10" key="1">
    <citation type="submission" date="2018-07" db="EMBL/GenBank/DDBJ databases">
        <title>Complete genome sequence of Sphingomonas bisphenolicum strain AO1, a bisphenol A degradative bacterium isolated from Japanese farm field.</title>
        <authorList>
            <person name="Murakami M."/>
            <person name="Koh M."/>
            <person name="Koba S."/>
            <person name="Matsumura Y."/>
        </authorList>
    </citation>
    <scope>NUCLEOTIDE SEQUENCE</scope>
    <source>
        <strain evidence="10">AO1</strain>
    </source>
</reference>
<dbReference type="NCBIfam" id="TIGR03025">
    <property type="entry name" value="EPS_sugtrans"/>
    <property type="match status" value="1"/>
</dbReference>
<dbReference type="NCBIfam" id="TIGR03023">
    <property type="entry name" value="WcaJ_sugtrans"/>
    <property type="match status" value="1"/>
</dbReference>
<evidence type="ECO:0000313" key="11">
    <source>
        <dbReference type="Proteomes" id="UP001059971"/>
    </source>
</evidence>
<organism evidence="10 11">
    <name type="scientific">Sphingomonas bisphenolicum</name>
    <dbReference type="NCBI Taxonomy" id="296544"/>
    <lineage>
        <taxon>Bacteria</taxon>
        <taxon>Pseudomonadati</taxon>
        <taxon>Pseudomonadota</taxon>
        <taxon>Alphaproteobacteria</taxon>
        <taxon>Sphingomonadales</taxon>
        <taxon>Sphingomonadaceae</taxon>
        <taxon>Sphingomonas</taxon>
    </lineage>
</organism>
<keyword evidence="11" id="KW-1185">Reference proteome</keyword>
<dbReference type="RefSeq" id="WP_261937374.1">
    <property type="nucleotide sequence ID" value="NZ_AP018818.1"/>
</dbReference>
<evidence type="ECO:0000313" key="10">
    <source>
        <dbReference type="EMBL" id="BBF71758.1"/>
    </source>
</evidence>
<feature type="transmembrane region" description="Helical" evidence="8">
    <location>
        <begin position="70"/>
        <end position="90"/>
    </location>
</feature>
<dbReference type="InterPro" id="IPR017473">
    <property type="entry name" value="Undecaprenyl-P_gluc_Ptfrase"/>
</dbReference>
<dbReference type="PANTHER" id="PTHR30576">
    <property type="entry name" value="COLANIC BIOSYNTHESIS UDP-GLUCOSE LIPID CARRIER TRANSFERASE"/>
    <property type="match status" value="1"/>
</dbReference>
<protein>
    <submittedName>
        <fullName evidence="10">Undecaprenyl-phosphate glucose phosphotransferase</fullName>
    </submittedName>
</protein>
<dbReference type="InterPro" id="IPR017475">
    <property type="entry name" value="EPS_sugar_tfrase"/>
</dbReference>
<evidence type="ECO:0000256" key="2">
    <source>
        <dbReference type="ARBA" id="ARBA00006464"/>
    </source>
</evidence>
<gene>
    <name evidence="10" type="ORF">SBA_ch2_2910</name>
</gene>
<feature type="transmembrane region" description="Helical" evidence="8">
    <location>
        <begin position="12"/>
        <end position="32"/>
    </location>
</feature>
<keyword evidence="4 8" id="KW-0812">Transmembrane</keyword>